<dbReference type="InterPro" id="IPR036259">
    <property type="entry name" value="MFS_trans_sf"/>
</dbReference>
<feature type="transmembrane region" description="Helical" evidence="8">
    <location>
        <begin position="84"/>
        <end position="102"/>
    </location>
</feature>
<dbReference type="RefSeq" id="XP_011398749.1">
    <property type="nucleotide sequence ID" value="XM_011400447.1"/>
</dbReference>
<feature type="transmembrane region" description="Helical" evidence="8">
    <location>
        <begin position="465"/>
        <end position="484"/>
    </location>
</feature>
<dbReference type="GO" id="GO:0006857">
    <property type="term" value="P:oligopeptide transport"/>
    <property type="evidence" value="ECO:0007669"/>
    <property type="project" value="InterPro"/>
</dbReference>
<feature type="region of interest" description="Disordered" evidence="7">
    <location>
        <begin position="1"/>
        <end position="47"/>
    </location>
</feature>
<evidence type="ECO:0000256" key="2">
    <source>
        <dbReference type="ARBA" id="ARBA00005982"/>
    </source>
</evidence>
<comment type="subcellular location">
    <subcellularLocation>
        <location evidence="1 6">Membrane</location>
        <topology evidence="1 6">Multi-pass membrane protein</topology>
    </subcellularLocation>
</comment>
<keyword evidence="3 6" id="KW-0812">Transmembrane</keyword>
<keyword evidence="10" id="KW-1185">Reference proteome</keyword>
<gene>
    <name evidence="9" type="ORF">F751_1467</name>
</gene>
<comment type="similarity">
    <text evidence="2 6">Belongs to the major facilitator superfamily. Proton-dependent oligopeptide transporter (POT/PTR) (TC 2.A.17) family.</text>
</comment>
<organism evidence="9 10">
    <name type="scientific">Auxenochlorella protothecoides</name>
    <name type="common">Green microalga</name>
    <name type="synonym">Chlorella protothecoides</name>
    <dbReference type="NCBI Taxonomy" id="3075"/>
    <lineage>
        <taxon>Eukaryota</taxon>
        <taxon>Viridiplantae</taxon>
        <taxon>Chlorophyta</taxon>
        <taxon>core chlorophytes</taxon>
        <taxon>Trebouxiophyceae</taxon>
        <taxon>Chlorellales</taxon>
        <taxon>Chlorellaceae</taxon>
        <taxon>Auxenochlorella</taxon>
    </lineage>
</organism>
<dbReference type="PROSITE" id="PS01023">
    <property type="entry name" value="PTR2_2"/>
    <property type="match status" value="1"/>
</dbReference>
<dbReference type="Proteomes" id="UP000028924">
    <property type="component" value="Unassembled WGS sequence"/>
</dbReference>
<dbReference type="AlphaFoldDB" id="A0A087SJE9"/>
<keyword evidence="5 8" id="KW-0472">Membrane</keyword>
<evidence type="ECO:0000256" key="4">
    <source>
        <dbReference type="ARBA" id="ARBA00022989"/>
    </source>
</evidence>
<dbReference type="GeneID" id="23612858"/>
<evidence type="ECO:0000256" key="5">
    <source>
        <dbReference type="ARBA" id="ARBA00023136"/>
    </source>
</evidence>
<dbReference type="EMBL" id="KL662123">
    <property type="protein sequence ID" value="KFM25853.1"/>
    <property type="molecule type" value="Genomic_DNA"/>
</dbReference>
<feature type="transmembrane region" description="Helical" evidence="8">
    <location>
        <begin position="371"/>
        <end position="390"/>
    </location>
</feature>
<evidence type="ECO:0000313" key="9">
    <source>
        <dbReference type="EMBL" id="KFM25853.1"/>
    </source>
</evidence>
<dbReference type="KEGG" id="apro:F751_1467"/>
<dbReference type="OrthoDB" id="8904098at2759"/>
<feature type="transmembrane region" description="Helical" evidence="8">
    <location>
        <begin position="194"/>
        <end position="213"/>
    </location>
</feature>
<proteinExistence type="inferred from homology"/>
<feature type="transmembrane region" description="Helical" evidence="8">
    <location>
        <begin position="541"/>
        <end position="562"/>
    </location>
</feature>
<name>A0A087SJE9_AUXPR</name>
<evidence type="ECO:0000256" key="3">
    <source>
        <dbReference type="ARBA" id="ARBA00022692"/>
    </source>
</evidence>
<dbReference type="CDD" id="cd17351">
    <property type="entry name" value="MFS_NPF"/>
    <property type="match status" value="1"/>
</dbReference>
<evidence type="ECO:0000313" key="10">
    <source>
        <dbReference type="Proteomes" id="UP000028924"/>
    </source>
</evidence>
<evidence type="ECO:0000256" key="1">
    <source>
        <dbReference type="ARBA" id="ARBA00004141"/>
    </source>
</evidence>
<feature type="compositionally biased region" description="Basic and acidic residues" evidence="7">
    <location>
        <begin position="26"/>
        <end position="47"/>
    </location>
</feature>
<evidence type="ECO:0000256" key="8">
    <source>
        <dbReference type="SAM" id="Phobius"/>
    </source>
</evidence>
<keyword evidence="6" id="KW-0813">Transport</keyword>
<feature type="transmembrane region" description="Helical" evidence="8">
    <location>
        <begin position="219"/>
        <end position="238"/>
    </location>
</feature>
<keyword evidence="4 8" id="KW-1133">Transmembrane helix</keyword>
<dbReference type="InterPro" id="IPR018456">
    <property type="entry name" value="PTR2_symporter_CS"/>
</dbReference>
<feature type="transmembrane region" description="Helical" evidence="8">
    <location>
        <begin position="336"/>
        <end position="359"/>
    </location>
</feature>
<dbReference type="GO" id="GO:0022857">
    <property type="term" value="F:transmembrane transporter activity"/>
    <property type="evidence" value="ECO:0007669"/>
    <property type="project" value="InterPro"/>
</dbReference>
<feature type="transmembrane region" description="Helical" evidence="8">
    <location>
        <begin position="150"/>
        <end position="173"/>
    </location>
</feature>
<dbReference type="eggNOG" id="KOG1237">
    <property type="taxonomic scope" value="Eukaryota"/>
</dbReference>
<evidence type="ECO:0000256" key="6">
    <source>
        <dbReference type="RuleBase" id="RU003755"/>
    </source>
</evidence>
<dbReference type="SUPFAM" id="SSF103473">
    <property type="entry name" value="MFS general substrate transporter"/>
    <property type="match status" value="1"/>
</dbReference>
<sequence>MEAKSKPTEEPQPITADMARGPESGSETKDQDLQDVKTEEGTDATPNKRTELCERLAYYGLSTNIVMYLTNKLNLTNSDAAQSVSAWIGTCYVTPIVGAWLADTYTGRFWTILSFCSVYLVGLVGLTVSAGVPSLTPPDGVAPSSYQTGFFWAFMYLVSIGTGGIKPCVSVFGADQFDEGNPEELALIPRFYNWFYAFVNIGSFFASTLVVWVQTDVSWMIGFLIPTISFAIAIICFVSGSRWYRRCPPGGSPINRWFRVLAGACAHWRAEVPDDARLLHEVDTPMSIVPGQTKMIHTPDFRWLDKAATATEAPGVRDRWLVTVTEVEELKCVVRLIPFMVILAVYFATYAQMSTLFVLQGSAMNRHLGSWAVPPAIISTLDIISVLIWVPIYDLVIDPYFKRIGRPISRLLRMGIGFGIAIMSMVFAALVEVFRLKAVRANNLQNVDPSDNSVPMSVWWQVPQYFAVGMAEVFASVGALEFFYSQSPEAMRSMASALNLIAIAMGSYLSTGLVAIVAAITTKNGAPGWVANNLNQGHLDYFFAMLAVLMCIAILVYIPICYNYRYRQDPSVGLALASTEDMERALGRASVGAPNLTLISSRINVSRELKRTSAVPALHAHEISYKSLRLQD</sequence>
<dbReference type="Gene3D" id="1.20.1250.20">
    <property type="entry name" value="MFS general substrate transporter like domains"/>
    <property type="match status" value="1"/>
</dbReference>
<evidence type="ECO:0000256" key="7">
    <source>
        <dbReference type="SAM" id="MobiDB-lite"/>
    </source>
</evidence>
<dbReference type="PANTHER" id="PTHR11654">
    <property type="entry name" value="OLIGOPEPTIDE TRANSPORTER-RELATED"/>
    <property type="match status" value="1"/>
</dbReference>
<feature type="transmembrane region" description="Helical" evidence="8">
    <location>
        <begin position="411"/>
        <end position="431"/>
    </location>
</feature>
<dbReference type="InterPro" id="IPR000109">
    <property type="entry name" value="POT_fam"/>
</dbReference>
<dbReference type="GO" id="GO:0016020">
    <property type="term" value="C:membrane"/>
    <property type="evidence" value="ECO:0007669"/>
    <property type="project" value="UniProtKB-SubCell"/>
</dbReference>
<reference evidence="9 10" key="1">
    <citation type="journal article" date="2014" name="BMC Genomics">
        <title>Oil accumulation mechanisms of the oleaginous microalga Chlorella protothecoides revealed through its genome, transcriptomes, and proteomes.</title>
        <authorList>
            <person name="Gao C."/>
            <person name="Wang Y."/>
            <person name="Shen Y."/>
            <person name="Yan D."/>
            <person name="He X."/>
            <person name="Dai J."/>
            <person name="Wu Q."/>
        </authorList>
    </citation>
    <scope>NUCLEOTIDE SEQUENCE [LARGE SCALE GENOMIC DNA]</scope>
    <source>
        <strain evidence="9 10">0710</strain>
    </source>
</reference>
<protein>
    <submittedName>
        <fullName evidence="9">Peptide transporter PTR1</fullName>
    </submittedName>
</protein>
<dbReference type="Pfam" id="PF00854">
    <property type="entry name" value="PTR2"/>
    <property type="match status" value="1"/>
</dbReference>
<feature type="transmembrane region" description="Helical" evidence="8">
    <location>
        <begin position="496"/>
        <end position="521"/>
    </location>
</feature>
<accession>A0A087SJE9</accession>
<feature type="transmembrane region" description="Helical" evidence="8">
    <location>
        <begin position="109"/>
        <end position="130"/>
    </location>
</feature>